<dbReference type="AlphaFoldDB" id="F9DP75"/>
<organism evidence="1 2">
    <name type="scientific">Sporosarcina newyorkensis 2681</name>
    <dbReference type="NCBI Taxonomy" id="1027292"/>
    <lineage>
        <taxon>Bacteria</taxon>
        <taxon>Bacillati</taxon>
        <taxon>Bacillota</taxon>
        <taxon>Bacilli</taxon>
        <taxon>Bacillales</taxon>
        <taxon>Caryophanaceae</taxon>
        <taxon>Sporosarcina</taxon>
    </lineage>
</organism>
<gene>
    <name evidence="1" type="ORF">HMPREF9372_0605</name>
</gene>
<evidence type="ECO:0000313" key="1">
    <source>
        <dbReference type="EMBL" id="EGQ27350.1"/>
    </source>
</evidence>
<name>F9DP75_9BACL</name>
<proteinExistence type="predicted"/>
<dbReference type="Proteomes" id="UP000005316">
    <property type="component" value="Unassembled WGS sequence"/>
</dbReference>
<accession>F9DP75</accession>
<dbReference type="HOGENOM" id="CLU_2865580_0_0_9"/>
<protein>
    <submittedName>
        <fullName evidence="1">Uncharacterized protein</fullName>
    </submittedName>
</protein>
<evidence type="ECO:0000313" key="2">
    <source>
        <dbReference type="Proteomes" id="UP000005316"/>
    </source>
</evidence>
<reference evidence="1 2" key="1">
    <citation type="submission" date="2011-04" db="EMBL/GenBank/DDBJ databases">
        <authorList>
            <person name="Muzny D."/>
            <person name="Qin X."/>
            <person name="Deng J."/>
            <person name="Jiang H."/>
            <person name="Liu Y."/>
            <person name="Qu J."/>
            <person name="Song X.-Z."/>
            <person name="Zhang L."/>
            <person name="Thornton R."/>
            <person name="Coyle M."/>
            <person name="Francisco L."/>
            <person name="Jackson L."/>
            <person name="Javaid M."/>
            <person name="Korchina V."/>
            <person name="Kovar C."/>
            <person name="Mata R."/>
            <person name="Mathew T."/>
            <person name="Ngo R."/>
            <person name="Nguyen L."/>
            <person name="Nguyen N."/>
            <person name="Okwuonu G."/>
            <person name="Ongeri F."/>
            <person name="Pham C."/>
            <person name="Simmons D."/>
            <person name="Wilczek-Boney K."/>
            <person name="Hale W."/>
            <person name="Jakkamsetti A."/>
            <person name="Pham P."/>
            <person name="Ruth R."/>
            <person name="San Lucas F."/>
            <person name="Warren J."/>
            <person name="Zhang J."/>
            <person name="Zhao Z."/>
            <person name="Zhou C."/>
            <person name="Zhu D."/>
            <person name="Lee S."/>
            <person name="Bess C."/>
            <person name="Blankenburg K."/>
            <person name="Forbes L."/>
            <person name="Fu Q."/>
            <person name="Gubbala S."/>
            <person name="Hirani K."/>
            <person name="Jayaseelan J.C."/>
            <person name="Lara F."/>
            <person name="Munidasa M."/>
            <person name="Palculict T."/>
            <person name="Patil S."/>
            <person name="Pu L.-L."/>
            <person name="Saada N."/>
            <person name="Tang L."/>
            <person name="Weissenberger G."/>
            <person name="Zhu Y."/>
            <person name="Hemphill L."/>
            <person name="Shang Y."/>
            <person name="Youmans B."/>
            <person name="Ayvaz T."/>
            <person name="Ross M."/>
            <person name="Santibanez J."/>
            <person name="Aqrawi P."/>
            <person name="Gross S."/>
            <person name="Joshi V."/>
            <person name="Fowler G."/>
            <person name="Nazareth L."/>
            <person name="Reid J."/>
            <person name="Worley K."/>
            <person name="Petrosino J."/>
            <person name="Highlander S."/>
            <person name="Gibbs R."/>
        </authorList>
    </citation>
    <scope>NUCLEOTIDE SEQUENCE [LARGE SCALE GENOMIC DNA]</scope>
    <source>
        <strain evidence="1 2">2681</strain>
    </source>
</reference>
<dbReference type="EMBL" id="AFPZ01000017">
    <property type="protein sequence ID" value="EGQ27350.1"/>
    <property type="molecule type" value="Genomic_DNA"/>
</dbReference>
<comment type="caution">
    <text evidence="1">The sequence shown here is derived from an EMBL/GenBank/DDBJ whole genome shotgun (WGS) entry which is preliminary data.</text>
</comment>
<sequence length="64" mass="7369">MTPAGGFIWIQPEFENPLNKKTLAFPLLNSDKQQKRAGSPTLFRKTYSKSCLNRITTLFTMQMM</sequence>